<evidence type="ECO:0000256" key="3">
    <source>
        <dbReference type="ARBA" id="ARBA00022714"/>
    </source>
</evidence>
<evidence type="ECO:0000313" key="13">
    <source>
        <dbReference type="EMBL" id="QUV94343.1"/>
    </source>
</evidence>
<dbReference type="Gene3D" id="3.40.50.740">
    <property type="match status" value="2"/>
</dbReference>
<feature type="domain" description="4Fe-4S ferredoxin-type" evidence="10">
    <location>
        <begin position="177"/>
        <end position="208"/>
    </location>
</feature>
<dbReference type="InterPro" id="IPR017896">
    <property type="entry name" value="4Fe4S_Fe-S-bd"/>
</dbReference>
<dbReference type="PROSITE" id="PS51085">
    <property type="entry name" value="2FE2S_FER_2"/>
    <property type="match status" value="1"/>
</dbReference>
<evidence type="ECO:0000259" key="10">
    <source>
        <dbReference type="PROSITE" id="PS51379"/>
    </source>
</evidence>
<dbReference type="PROSITE" id="PS00642">
    <property type="entry name" value="COMPLEX1_75K_2"/>
    <property type="match status" value="1"/>
</dbReference>
<keyword evidence="4" id="KW-0874">Quinone</keyword>
<keyword evidence="6" id="KW-0408">Iron</keyword>
<dbReference type="InterPro" id="IPR054351">
    <property type="entry name" value="NADH_UbQ_OxRdtase_ferredoxin"/>
</dbReference>
<evidence type="ECO:0000256" key="1">
    <source>
        <dbReference type="ARBA" id="ARBA00001966"/>
    </source>
</evidence>
<feature type="domain" description="2Fe-2S ferredoxin-type" evidence="9">
    <location>
        <begin position="2"/>
        <end position="80"/>
    </location>
</feature>
<keyword evidence="7" id="KW-0411">Iron-sulfur</keyword>
<evidence type="ECO:0000256" key="5">
    <source>
        <dbReference type="ARBA" id="ARBA00022723"/>
    </source>
</evidence>
<dbReference type="Gene3D" id="3.30.70.20">
    <property type="match status" value="1"/>
</dbReference>
<evidence type="ECO:0000259" key="12">
    <source>
        <dbReference type="PROSITE" id="PS51839"/>
    </source>
</evidence>
<sequence>MELVTLTIDGKTYQAPKGMLLLEFCTAQGIAIPNFCYYPDLTSQAACRMCLVRIEKVPKLATACTVTITDGMVVTASSDEVIEARKGMLDFILGNHPLDCPVCDKGGQCELQDTAFQYGAVYAHYEVPKNNKEERRLSPFIAYDEQRCVKCYRCVRVCEDWMDVHALTKIFRGTNEVIGFYGQDLHCEQCGNCVEVCPVGALLSVDSRFKARPWDMREQQTTCSFCADGCQLELGVRGKQYVRAASKDLTGINGEFLCIKGRYGSAYISNPARLTTPLIRQGNDLKPATWDEALATAARLLSGIHKQHGGNAVAIVGSSRLTNEANFALARFGRTLDTPHLAHFRNVELGDFYAHLSAPLATHEDIKQATTIVQIGGDPTEYSPLTGFAMRYARRKHGARLLVVNQRATRIARRQAEVFLHVRPDGESAVVRALFEEASLEAMALLAGVAVDDLRTLREAITTADRLVVIVGPEVRGAALRALAQVRLLTKPDATVHLLALAEDNNSAGTFDMGLSVNAAHLEADFGQSIRAAYLAGADPISNLGDHWRAALARLECLIVSELFLTETAKLAHVVFPAMSYAEQDGTFTNHAGQVQRVARLLEGDGNRRPDWLIVQALAKAMGCPMPSKGSASALLNDIALEVPGYAGVSFASIRQAPKGAFRLARPLAELADREHLQVSLREQTALIDATAPHDQRTVEMGEGLFARGTLLRHVKVFDDAQPFWEAHRGEWEAMNVETGWPVAAD</sequence>
<evidence type="ECO:0000259" key="11">
    <source>
        <dbReference type="PROSITE" id="PS51669"/>
    </source>
</evidence>
<evidence type="ECO:0000313" key="14">
    <source>
        <dbReference type="Proteomes" id="UP000677668"/>
    </source>
</evidence>
<dbReference type="InterPro" id="IPR001041">
    <property type="entry name" value="2Fe-2S_ferredoxin-type"/>
</dbReference>
<gene>
    <name evidence="13" type="ORF">J8C05_02530</name>
</gene>
<dbReference type="SMART" id="SM00926">
    <property type="entry name" value="Molybdop_Fe4S4"/>
    <property type="match status" value="1"/>
</dbReference>
<dbReference type="RefSeq" id="WP_211422644.1">
    <property type="nucleotide sequence ID" value="NZ_CP072642.1"/>
</dbReference>
<dbReference type="Pfam" id="PF00384">
    <property type="entry name" value="Molybdopterin"/>
    <property type="match status" value="1"/>
</dbReference>
<feature type="domain" description="4Fe-4S Mo/W bis-MGD-type" evidence="11">
    <location>
        <begin position="216"/>
        <end position="272"/>
    </location>
</feature>
<dbReference type="PROSITE" id="PS51379">
    <property type="entry name" value="4FE4S_FER_2"/>
    <property type="match status" value="2"/>
</dbReference>
<comment type="cofactor">
    <cofactor evidence="8">
        <name>[2Fe-2S] cluster</name>
        <dbReference type="ChEBI" id="CHEBI:190135"/>
    </cofactor>
</comment>
<dbReference type="InterPro" id="IPR006963">
    <property type="entry name" value="Mopterin_OxRdtase_4Fe-4S_dom"/>
</dbReference>
<dbReference type="PANTHER" id="PTHR43105:SF10">
    <property type="entry name" value="NADH-QUINONE OXIDOREDUCTASE SUBUNIT G"/>
    <property type="match status" value="1"/>
</dbReference>
<protein>
    <submittedName>
        <fullName evidence="13">Molybdopterin-dependent oxidoreductase</fullName>
    </submittedName>
</protein>
<dbReference type="Pfam" id="PF04879">
    <property type="entry name" value="Molybdop_Fe4S4"/>
    <property type="match status" value="1"/>
</dbReference>
<dbReference type="Gene3D" id="3.40.228.10">
    <property type="entry name" value="Dimethylsulfoxide Reductase, domain 2"/>
    <property type="match status" value="1"/>
</dbReference>
<dbReference type="SMART" id="SM00929">
    <property type="entry name" value="NADH-G_4Fe-4S_3"/>
    <property type="match status" value="1"/>
</dbReference>
<dbReference type="InterPro" id="IPR000283">
    <property type="entry name" value="NADH_UbQ_OxRdtase_75kDa_su_CS"/>
</dbReference>
<dbReference type="PANTHER" id="PTHR43105">
    <property type="entry name" value="RESPIRATORY NITRATE REDUCTASE"/>
    <property type="match status" value="1"/>
</dbReference>
<dbReference type="SUPFAM" id="SSF54292">
    <property type="entry name" value="2Fe-2S ferredoxin-like"/>
    <property type="match status" value="1"/>
</dbReference>
<dbReference type="InterPro" id="IPR019574">
    <property type="entry name" value="NADH_UbQ_OxRdtase_Gsu_4Fe4S-bd"/>
</dbReference>
<dbReference type="PROSITE" id="PS00198">
    <property type="entry name" value="4FE4S_FER_1"/>
    <property type="match status" value="1"/>
</dbReference>
<proteinExistence type="predicted"/>
<dbReference type="InterPro" id="IPR036010">
    <property type="entry name" value="2Fe-2S_ferredoxin-like_sf"/>
</dbReference>
<dbReference type="SUPFAM" id="SSF54862">
    <property type="entry name" value="4Fe-4S ferredoxins"/>
    <property type="match status" value="1"/>
</dbReference>
<reference evidence="13 14" key="1">
    <citation type="submission" date="2021-03" db="EMBL/GenBank/DDBJ databases">
        <title>Genomic and phenotypic characterization of Chloracidobacterium isolates provides evidence for multiple species.</title>
        <authorList>
            <person name="Saini M.K."/>
            <person name="Costas A.M.G."/>
            <person name="Tank M."/>
            <person name="Bryant D.A."/>
        </authorList>
    </citation>
    <scope>NUCLEOTIDE SEQUENCE [LARGE SCALE GENOMIC DNA]</scope>
    <source>
        <strain evidence="13 14">N</strain>
    </source>
</reference>
<dbReference type="EMBL" id="CP072642">
    <property type="protein sequence ID" value="QUV94343.1"/>
    <property type="molecule type" value="Genomic_DNA"/>
</dbReference>
<dbReference type="PROSITE" id="PS51839">
    <property type="entry name" value="4FE4S_HC3"/>
    <property type="match status" value="1"/>
</dbReference>
<evidence type="ECO:0000256" key="2">
    <source>
        <dbReference type="ARBA" id="ARBA00022485"/>
    </source>
</evidence>
<comment type="cofactor">
    <cofactor evidence="1">
        <name>[4Fe-4S] cluster</name>
        <dbReference type="ChEBI" id="CHEBI:49883"/>
    </cofactor>
</comment>
<feature type="domain" description="4Fe-4S ferredoxin-type" evidence="10">
    <location>
        <begin position="139"/>
        <end position="167"/>
    </location>
</feature>
<dbReference type="SUPFAM" id="SSF53706">
    <property type="entry name" value="Formate dehydrogenase/DMSO reductase, domains 1-3"/>
    <property type="match status" value="1"/>
</dbReference>
<dbReference type="InterPro" id="IPR050123">
    <property type="entry name" value="Prok_molybdopt-oxidoreductase"/>
</dbReference>
<accession>A0ABX8B061</accession>
<dbReference type="Gene3D" id="3.10.20.740">
    <property type="match status" value="1"/>
</dbReference>
<dbReference type="Proteomes" id="UP000677668">
    <property type="component" value="Chromosome 1"/>
</dbReference>
<dbReference type="Gene3D" id="2.20.25.90">
    <property type="entry name" value="ADC-like domains"/>
    <property type="match status" value="1"/>
</dbReference>
<keyword evidence="5" id="KW-0479">Metal-binding</keyword>
<keyword evidence="3" id="KW-0001">2Fe-2S</keyword>
<dbReference type="CDD" id="cd00207">
    <property type="entry name" value="fer2"/>
    <property type="match status" value="1"/>
</dbReference>
<dbReference type="Pfam" id="PF13510">
    <property type="entry name" value="Fer2_4"/>
    <property type="match status" value="1"/>
</dbReference>
<keyword evidence="14" id="KW-1185">Reference proteome</keyword>
<dbReference type="Pfam" id="PF10588">
    <property type="entry name" value="NADH-G_4Fe-4S_3"/>
    <property type="match status" value="1"/>
</dbReference>
<evidence type="ECO:0000256" key="8">
    <source>
        <dbReference type="ARBA" id="ARBA00034078"/>
    </source>
</evidence>
<dbReference type="InterPro" id="IPR006656">
    <property type="entry name" value="Mopterin_OxRdtase"/>
</dbReference>
<evidence type="ECO:0000256" key="6">
    <source>
        <dbReference type="ARBA" id="ARBA00023004"/>
    </source>
</evidence>
<name>A0ABX8B061_9BACT</name>
<dbReference type="PROSITE" id="PS00641">
    <property type="entry name" value="COMPLEX1_75K_1"/>
    <property type="match status" value="1"/>
</dbReference>
<organism evidence="13 14">
    <name type="scientific">Chloracidobacterium sp. N</name>
    <dbReference type="NCBI Taxonomy" id="2821540"/>
    <lineage>
        <taxon>Bacteria</taxon>
        <taxon>Pseudomonadati</taxon>
        <taxon>Acidobacteriota</taxon>
        <taxon>Terriglobia</taxon>
        <taxon>Terriglobales</taxon>
        <taxon>Acidobacteriaceae</taxon>
        <taxon>Chloracidobacterium</taxon>
        <taxon>Chloracidobacterium aggregatum</taxon>
    </lineage>
</organism>
<dbReference type="PROSITE" id="PS51669">
    <property type="entry name" value="4FE4S_MOW_BIS_MGD"/>
    <property type="match status" value="1"/>
</dbReference>
<evidence type="ECO:0000256" key="4">
    <source>
        <dbReference type="ARBA" id="ARBA00022719"/>
    </source>
</evidence>
<keyword evidence="2" id="KW-0004">4Fe-4S</keyword>
<dbReference type="InterPro" id="IPR017900">
    <property type="entry name" value="4Fe4S_Fe_S_CS"/>
</dbReference>
<evidence type="ECO:0000259" key="9">
    <source>
        <dbReference type="PROSITE" id="PS51085"/>
    </source>
</evidence>
<feature type="domain" description="4Fe-4S His(Cys)3-ligated-type" evidence="12">
    <location>
        <begin position="80"/>
        <end position="119"/>
    </location>
</feature>
<evidence type="ECO:0000256" key="7">
    <source>
        <dbReference type="ARBA" id="ARBA00023014"/>
    </source>
</evidence>
<dbReference type="Pfam" id="PF22117">
    <property type="entry name" value="Fer4_Nqo3"/>
    <property type="match status" value="1"/>
</dbReference>